<comment type="caution">
    <text evidence="1">The sequence shown here is derived from an EMBL/GenBank/DDBJ whole genome shotgun (WGS) entry which is preliminary data.</text>
</comment>
<evidence type="ECO:0000313" key="2">
    <source>
        <dbReference type="Proteomes" id="UP000290289"/>
    </source>
</evidence>
<dbReference type="AlphaFoldDB" id="A0A498J014"/>
<sequence length="271" mass="30366">MDCVMSVSNLAFFGSQIGFSRCPTSLELQTRCFVTGKTIEPVEFSSVLQFDSIFYPEKLMFPGEFYSFLSAEEDDENISGELATLGVVILPATKRKVIEKICRKGPPKLLWPPEAGDGILHDNCSKTSLSCSPRLTKISTSKQVVSVKWHFPPPYCAIEISRFLREPALSFAITLHLYYLRSLLRALQSLLRHPFLRASSVISSPATLLQIFPTEKTQIIIIYSSSPQTKCLFFYFLFSGMASQHRKKLNSGGNWKTLWGISRGIQGMMGA</sequence>
<protein>
    <submittedName>
        <fullName evidence="1">Uncharacterized protein</fullName>
    </submittedName>
</protein>
<evidence type="ECO:0000313" key="1">
    <source>
        <dbReference type="EMBL" id="RXH88870.1"/>
    </source>
</evidence>
<dbReference type="Proteomes" id="UP000290289">
    <property type="component" value="Chromosome 9"/>
</dbReference>
<reference evidence="1 2" key="1">
    <citation type="submission" date="2018-10" db="EMBL/GenBank/DDBJ databases">
        <title>A high-quality apple genome assembly.</title>
        <authorList>
            <person name="Hu J."/>
        </authorList>
    </citation>
    <scope>NUCLEOTIDE SEQUENCE [LARGE SCALE GENOMIC DNA]</scope>
    <source>
        <strain evidence="2">cv. HFTH1</strain>
        <tissue evidence="1">Young leaf</tissue>
    </source>
</reference>
<keyword evidence="2" id="KW-1185">Reference proteome</keyword>
<organism evidence="1 2">
    <name type="scientific">Malus domestica</name>
    <name type="common">Apple</name>
    <name type="synonym">Pyrus malus</name>
    <dbReference type="NCBI Taxonomy" id="3750"/>
    <lineage>
        <taxon>Eukaryota</taxon>
        <taxon>Viridiplantae</taxon>
        <taxon>Streptophyta</taxon>
        <taxon>Embryophyta</taxon>
        <taxon>Tracheophyta</taxon>
        <taxon>Spermatophyta</taxon>
        <taxon>Magnoliopsida</taxon>
        <taxon>eudicotyledons</taxon>
        <taxon>Gunneridae</taxon>
        <taxon>Pentapetalae</taxon>
        <taxon>rosids</taxon>
        <taxon>fabids</taxon>
        <taxon>Rosales</taxon>
        <taxon>Rosaceae</taxon>
        <taxon>Amygdaloideae</taxon>
        <taxon>Maleae</taxon>
        <taxon>Malus</taxon>
    </lineage>
</organism>
<gene>
    <name evidence="1" type="ORF">DVH24_000469</name>
</gene>
<accession>A0A498J014</accession>
<name>A0A498J014_MALDO</name>
<dbReference type="EMBL" id="RDQH01000335">
    <property type="protein sequence ID" value="RXH88870.1"/>
    <property type="molecule type" value="Genomic_DNA"/>
</dbReference>
<proteinExistence type="predicted"/>